<evidence type="ECO:0000313" key="3">
    <source>
        <dbReference type="Proteomes" id="UP000603904"/>
    </source>
</evidence>
<feature type="compositionally biased region" description="Basic and acidic residues" evidence="1">
    <location>
        <begin position="20"/>
        <end position="31"/>
    </location>
</feature>
<accession>A0ABQ4FTT0</accession>
<evidence type="ECO:0000313" key="2">
    <source>
        <dbReference type="EMBL" id="GIH38242.1"/>
    </source>
</evidence>
<feature type="compositionally biased region" description="Low complexity" evidence="1">
    <location>
        <begin position="202"/>
        <end position="212"/>
    </location>
</feature>
<reference evidence="2 3" key="1">
    <citation type="submission" date="2021-01" db="EMBL/GenBank/DDBJ databases">
        <title>Whole genome shotgun sequence of Microbispora corallina NBRC 16416.</title>
        <authorList>
            <person name="Komaki H."/>
            <person name="Tamura T."/>
        </authorList>
    </citation>
    <scope>NUCLEOTIDE SEQUENCE [LARGE SCALE GENOMIC DNA]</scope>
    <source>
        <strain evidence="2 3">NBRC 16416</strain>
    </source>
</reference>
<feature type="compositionally biased region" description="Basic and acidic residues" evidence="1">
    <location>
        <begin position="215"/>
        <end position="230"/>
    </location>
</feature>
<gene>
    <name evidence="2" type="ORF">Mco01_12420</name>
</gene>
<evidence type="ECO:0008006" key="4">
    <source>
        <dbReference type="Google" id="ProtNLM"/>
    </source>
</evidence>
<organism evidence="2 3">
    <name type="scientific">Microbispora corallina</name>
    <dbReference type="NCBI Taxonomy" id="83302"/>
    <lineage>
        <taxon>Bacteria</taxon>
        <taxon>Bacillati</taxon>
        <taxon>Actinomycetota</taxon>
        <taxon>Actinomycetes</taxon>
        <taxon>Streptosporangiales</taxon>
        <taxon>Streptosporangiaceae</taxon>
        <taxon>Microbispora</taxon>
    </lineage>
</organism>
<dbReference type="EMBL" id="BOOC01000003">
    <property type="protein sequence ID" value="GIH38242.1"/>
    <property type="molecule type" value="Genomic_DNA"/>
</dbReference>
<evidence type="ECO:0000256" key="1">
    <source>
        <dbReference type="SAM" id="MobiDB-lite"/>
    </source>
</evidence>
<name>A0ABQ4FTT0_9ACTN</name>
<keyword evidence="3" id="KW-1185">Reference proteome</keyword>
<feature type="compositionally biased region" description="Basic and acidic residues" evidence="1">
    <location>
        <begin position="1"/>
        <end position="13"/>
    </location>
</feature>
<dbReference type="InterPro" id="IPR022183">
    <property type="entry name" value="DUF3710"/>
</dbReference>
<dbReference type="Proteomes" id="UP000603904">
    <property type="component" value="Unassembled WGS sequence"/>
</dbReference>
<proteinExistence type="predicted"/>
<sequence>MKEVFGRRRRAEEETAPVVAREERPAPDPARENGPWDAQEGYPEAERVDLGGLLLPIGPGFEVQLSMAGEHIDGAVVLVEESALQLHAFAAPKRSGIWEEVRAELAREVGAAGGTAREQEGPFGPELAAQVPAQGQGQGLQPVRYLGVDGPRWFLRAVISGRAALDEAAAAVLEDVVRGVVVVRGDDPMPPKEPIQLRLPAEARQAVEQQAAEQEEFRPFERGPEITETR</sequence>
<protein>
    <recommendedName>
        <fullName evidence="4">DUF3710 domain-containing protein</fullName>
    </recommendedName>
</protein>
<dbReference type="Pfam" id="PF12502">
    <property type="entry name" value="DUF3710"/>
    <property type="match status" value="1"/>
</dbReference>
<comment type="caution">
    <text evidence="2">The sequence shown here is derived from an EMBL/GenBank/DDBJ whole genome shotgun (WGS) entry which is preliminary data.</text>
</comment>
<feature type="region of interest" description="Disordered" evidence="1">
    <location>
        <begin position="1"/>
        <end position="40"/>
    </location>
</feature>
<feature type="region of interest" description="Disordered" evidence="1">
    <location>
        <begin position="202"/>
        <end position="230"/>
    </location>
</feature>